<dbReference type="AlphaFoldDB" id="A0A8I2YIJ6"/>
<evidence type="ECO:0000313" key="1">
    <source>
        <dbReference type="EMBL" id="KAG6371998.1"/>
    </source>
</evidence>
<gene>
    <name evidence="1" type="ORF">JVT61DRAFT_9017</name>
</gene>
<sequence>MFFTPTPSLHMVFAEKEKNDHFPPCRLVSPEDPAYVSAHSPLSPLTPSSPLYPDGLIASIWIRKYTTFIPSVFILFLHMFEMANTPLRSLLDAPDTEHECKL</sequence>
<comment type="caution">
    <text evidence="1">The sequence shown here is derived from an EMBL/GenBank/DDBJ whole genome shotgun (WGS) entry which is preliminary data.</text>
</comment>
<dbReference type="EMBL" id="JAGFBS010000031">
    <property type="protein sequence ID" value="KAG6371998.1"/>
    <property type="molecule type" value="Genomic_DNA"/>
</dbReference>
<organism evidence="1 2">
    <name type="scientific">Boletus reticuloceps</name>
    <dbReference type="NCBI Taxonomy" id="495285"/>
    <lineage>
        <taxon>Eukaryota</taxon>
        <taxon>Fungi</taxon>
        <taxon>Dikarya</taxon>
        <taxon>Basidiomycota</taxon>
        <taxon>Agaricomycotina</taxon>
        <taxon>Agaricomycetes</taxon>
        <taxon>Agaricomycetidae</taxon>
        <taxon>Boletales</taxon>
        <taxon>Boletineae</taxon>
        <taxon>Boletaceae</taxon>
        <taxon>Boletoideae</taxon>
        <taxon>Boletus</taxon>
    </lineage>
</organism>
<dbReference type="Proteomes" id="UP000683000">
    <property type="component" value="Unassembled WGS sequence"/>
</dbReference>
<protein>
    <submittedName>
        <fullName evidence="1">Uncharacterized protein</fullName>
    </submittedName>
</protein>
<evidence type="ECO:0000313" key="2">
    <source>
        <dbReference type="Proteomes" id="UP000683000"/>
    </source>
</evidence>
<reference evidence="1" key="1">
    <citation type="submission" date="2021-03" db="EMBL/GenBank/DDBJ databases">
        <title>Evolutionary innovations through gain and loss of genes in the ectomycorrhizal Boletales.</title>
        <authorList>
            <person name="Wu G."/>
            <person name="Miyauchi S."/>
            <person name="Morin E."/>
            <person name="Yang Z.-L."/>
            <person name="Xu J."/>
            <person name="Martin F.M."/>
        </authorList>
    </citation>
    <scope>NUCLEOTIDE SEQUENCE</scope>
    <source>
        <strain evidence="1">BR01</strain>
    </source>
</reference>
<dbReference type="OrthoDB" id="6278596at2759"/>
<keyword evidence="2" id="KW-1185">Reference proteome</keyword>
<name>A0A8I2YIJ6_9AGAM</name>
<proteinExistence type="predicted"/>
<accession>A0A8I2YIJ6</accession>